<proteinExistence type="predicted"/>
<sequence>MQVIEVRNTCQNGSRQNEAAEHVRSSMIPNHMLFGLNIPQKCATQSSNIEMHSQCPDTLRKGKMIGGLDMNFLNLSATNLEKQNRNFDSESLKRMSAKYPFVCKHRGTGLNTKGMGSLDLYPNETIPAMQLLSLMDAGMQSSTPFSLDGKSKFFDKPFFPCDHHPKVSVDVKSKFLEKPFLPHDHHSKEFCILGTGVYKASDGSRHPSSAFYGKNHPSEESCECSPAIPAVGAFPSLFKKDGSFKRAAGFTDRVSSKLREREKAKRSFSPTQNRGCRPQKSVCRSGVSGTSRASNPVQDKQKGFLGASDSVRFPLQCRTIEDSTKHIDLEARGVNGTIWSMKSISKIDICSVNRNPADFSIPEAGNKYMISGEHLKFGKKIASKDRSGLINVDGRKRQRVTKPTSMKEQAQHVS</sequence>
<organism evidence="2">
    <name type="scientific">Davidia involucrata</name>
    <name type="common">Dove tree</name>
    <dbReference type="NCBI Taxonomy" id="16924"/>
    <lineage>
        <taxon>Eukaryota</taxon>
        <taxon>Viridiplantae</taxon>
        <taxon>Streptophyta</taxon>
        <taxon>Embryophyta</taxon>
        <taxon>Tracheophyta</taxon>
        <taxon>Spermatophyta</taxon>
        <taxon>Magnoliopsida</taxon>
        <taxon>eudicotyledons</taxon>
        <taxon>Gunneridae</taxon>
        <taxon>Pentapetalae</taxon>
        <taxon>asterids</taxon>
        <taxon>Cornales</taxon>
        <taxon>Nyssaceae</taxon>
        <taxon>Davidia</taxon>
    </lineage>
</organism>
<feature type="region of interest" description="Disordered" evidence="1">
    <location>
        <begin position="256"/>
        <end position="301"/>
    </location>
</feature>
<feature type="compositionally biased region" description="Polar residues" evidence="1">
    <location>
        <begin position="401"/>
        <end position="414"/>
    </location>
</feature>
<dbReference type="GO" id="GO:0045892">
    <property type="term" value="P:negative regulation of DNA-templated transcription"/>
    <property type="evidence" value="ECO:0007669"/>
    <property type="project" value="InterPro"/>
</dbReference>
<dbReference type="InterPro" id="IPR034583">
    <property type="entry name" value="EMF1"/>
</dbReference>
<dbReference type="PANTHER" id="PTHR35504">
    <property type="entry name" value="PROTEIN EMBRYONIC FLOWER 1"/>
    <property type="match status" value="1"/>
</dbReference>
<dbReference type="PANTHER" id="PTHR35504:SF1">
    <property type="entry name" value="PROTEIN EMBRYONIC FLOWER 1"/>
    <property type="match status" value="1"/>
</dbReference>
<evidence type="ECO:0000313" key="2">
    <source>
        <dbReference type="EMBL" id="MPA47885.1"/>
    </source>
</evidence>
<accession>A0A5B6ZV77</accession>
<reference evidence="2" key="1">
    <citation type="submission" date="2019-08" db="EMBL/GenBank/DDBJ databases">
        <title>Reference gene set and small RNA set construction with multiple tissues from Davidia involucrata Baill.</title>
        <authorList>
            <person name="Yang H."/>
            <person name="Zhou C."/>
            <person name="Li G."/>
            <person name="Wang J."/>
            <person name="Gao P."/>
            <person name="Wang M."/>
            <person name="Wang R."/>
            <person name="Zhao Y."/>
        </authorList>
    </citation>
    <scope>NUCLEOTIDE SEQUENCE</scope>
    <source>
        <tissue evidence="2">Mixed with DoveR01_LX</tissue>
    </source>
</reference>
<feature type="compositionally biased region" description="Polar residues" evidence="1">
    <location>
        <begin position="287"/>
        <end position="298"/>
    </location>
</feature>
<evidence type="ECO:0000256" key="1">
    <source>
        <dbReference type="SAM" id="MobiDB-lite"/>
    </source>
</evidence>
<gene>
    <name evidence="2" type="ORF">Din_017326</name>
</gene>
<dbReference type="EMBL" id="GHES01017326">
    <property type="protein sequence ID" value="MPA47885.1"/>
    <property type="molecule type" value="Transcribed_RNA"/>
</dbReference>
<feature type="region of interest" description="Disordered" evidence="1">
    <location>
        <begin position="388"/>
        <end position="414"/>
    </location>
</feature>
<feature type="compositionally biased region" description="Basic and acidic residues" evidence="1">
    <location>
        <begin position="256"/>
        <end position="265"/>
    </location>
</feature>
<name>A0A5B6ZV77_DAVIN</name>
<protein>
    <submittedName>
        <fullName evidence="2">Uncharacterized protein</fullName>
    </submittedName>
</protein>
<dbReference type="AlphaFoldDB" id="A0A5B6ZV77"/>
<dbReference type="GO" id="GO:0009910">
    <property type="term" value="P:negative regulation of flower development"/>
    <property type="evidence" value="ECO:0007669"/>
    <property type="project" value="InterPro"/>
</dbReference>
<dbReference type="GO" id="GO:0048367">
    <property type="term" value="P:shoot system development"/>
    <property type="evidence" value="ECO:0007669"/>
    <property type="project" value="InterPro"/>
</dbReference>